<comment type="caution">
    <text evidence="2">The sequence shown here is derived from an EMBL/GenBank/DDBJ whole genome shotgun (WGS) entry which is preliminary data.</text>
</comment>
<evidence type="ECO:0000256" key="1">
    <source>
        <dbReference type="SAM" id="SignalP"/>
    </source>
</evidence>
<proteinExistence type="predicted"/>
<dbReference type="Pfam" id="PF06823">
    <property type="entry name" value="DUF1236"/>
    <property type="match status" value="1"/>
</dbReference>
<dbReference type="InterPro" id="IPR009642">
    <property type="entry name" value="DUF1236"/>
</dbReference>
<protein>
    <submittedName>
        <fullName evidence="2">DUF1236 domain-containing protein</fullName>
    </submittedName>
</protein>
<feature type="chain" id="PRO_5045211058" evidence="1">
    <location>
        <begin position="21"/>
        <end position="107"/>
    </location>
</feature>
<sequence>MKRTLLLASFALLTAGGAFAQSTVTVTPDNSITTGSTVVVPGEVTTYVTKQETPSVSYDGEIAVGTELPSSVEVHTIPSNSDYAYAIVNEKRVIVNPHTHKVIEIVK</sequence>
<dbReference type="Proteomes" id="UP001172630">
    <property type="component" value="Unassembled WGS sequence"/>
</dbReference>
<evidence type="ECO:0000313" key="2">
    <source>
        <dbReference type="EMBL" id="MDL2406234.1"/>
    </source>
</evidence>
<dbReference type="RefSeq" id="WP_285879302.1">
    <property type="nucleotide sequence ID" value="NZ_JARFYN010000011.1"/>
</dbReference>
<evidence type="ECO:0000313" key="3">
    <source>
        <dbReference type="Proteomes" id="UP001172630"/>
    </source>
</evidence>
<accession>A0ABT7KGC0</accession>
<keyword evidence="1" id="KW-0732">Signal</keyword>
<gene>
    <name evidence="2" type="ORF">PY650_11300</name>
</gene>
<organism evidence="2 3">
    <name type="scientific">Rhizobium calliandrae</name>
    <dbReference type="NCBI Taxonomy" id="1312182"/>
    <lineage>
        <taxon>Bacteria</taxon>
        <taxon>Pseudomonadati</taxon>
        <taxon>Pseudomonadota</taxon>
        <taxon>Alphaproteobacteria</taxon>
        <taxon>Hyphomicrobiales</taxon>
        <taxon>Rhizobiaceae</taxon>
        <taxon>Rhizobium/Agrobacterium group</taxon>
        <taxon>Rhizobium</taxon>
    </lineage>
</organism>
<keyword evidence="3" id="KW-1185">Reference proteome</keyword>
<dbReference type="EMBL" id="JARFYN010000011">
    <property type="protein sequence ID" value="MDL2406234.1"/>
    <property type="molecule type" value="Genomic_DNA"/>
</dbReference>
<reference evidence="2" key="1">
    <citation type="submission" date="2023-06" db="EMBL/GenBank/DDBJ databases">
        <title>Phylogenetic Diversity of Rhizobium strains.</title>
        <authorList>
            <person name="Moura F.T."/>
            <person name="Helene L.C.F."/>
            <person name="Hungria M."/>
        </authorList>
    </citation>
    <scope>NUCLEOTIDE SEQUENCE</scope>
    <source>
        <strain evidence="2">CCGE524</strain>
    </source>
</reference>
<feature type="signal peptide" evidence="1">
    <location>
        <begin position="1"/>
        <end position="20"/>
    </location>
</feature>
<name>A0ABT7KGC0_9HYPH</name>